<organism evidence="1 2">
    <name type="scientific">Panagrolaimus sp. PS1159</name>
    <dbReference type="NCBI Taxonomy" id="55785"/>
    <lineage>
        <taxon>Eukaryota</taxon>
        <taxon>Metazoa</taxon>
        <taxon>Ecdysozoa</taxon>
        <taxon>Nematoda</taxon>
        <taxon>Chromadorea</taxon>
        <taxon>Rhabditida</taxon>
        <taxon>Tylenchina</taxon>
        <taxon>Panagrolaimomorpha</taxon>
        <taxon>Panagrolaimoidea</taxon>
        <taxon>Panagrolaimidae</taxon>
        <taxon>Panagrolaimus</taxon>
    </lineage>
</organism>
<name>A0AC35FXY4_9BILA</name>
<reference evidence="2" key="1">
    <citation type="submission" date="2022-11" db="UniProtKB">
        <authorList>
            <consortium name="WormBaseParasite"/>
        </authorList>
    </citation>
    <scope>IDENTIFICATION</scope>
</reference>
<dbReference type="Proteomes" id="UP000887580">
    <property type="component" value="Unplaced"/>
</dbReference>
<evidence type="ECO:0000313" key="2">
    <source>
        <dbReference type="WBParaSite" id="PS1159_v2.g2181.t1"/>
    </source>
</evidence>
<dbReference type="WBParaSite" id="PS1159_v2.g2181.t1">
    <property type="protein sequence ID" value="PS1159_v2.g2181.t1"/>
    <property type="gene ID" value="PS1159_v2.g2181"/>
</dbReference>
<sequence length="484" mass="54931">MPSYAPAFNRILDDLAKRQLRLDFQFGTASNIYEPLRSIGAGAFGIVAEAKVSNTYKSDGENVAIKKIGHASSTPTLARRTLREVRVLRYIRHPNIVVLKDVFRTSGSLGMNVFMVMELMEGSLHNVIHGAEEPLEWDLIAHLLHQILRGLRYIHKAGIAHRDLKPSNLLVNSDGHLRIADFGMAKLATGTNFDEADEHCFYMTQHIATLPYRAPELLFVMPEHSTAVDMYAVGCIFAEMILRRELFPGRSVSSQIKIVLTNLGTPSKQMINDIQCERTKQFIQSFGSQTPLPWEQIVLVRDRQPNFEALEMISQLCQMDPSIRMNVNESFEHIFIKTYFPKTTTERVCPFKVKLDMFAVESIDHKQLIHLIENDIRCADEEEILLPQSCNEIISCDETQEISTRIIEDVETENNNNHHLTHKSSTSGASSASYYSMSSAGSQAESYDPTHSLYDADRRSPRRNNQKHHESELEETDITHITSL</sequence>
<proteinExistence type="predicted"/>
<evidence type="ECO:0000313" key="1">
    <source>
        <dbReference type="Proteomes" id="UP000887580"/>
    </source>
</evidence>
<protein>
    <submittedName>
        <fullName evidence="2">Protein kinase domain-containing protein</fullName>
    </submittedName>
</protein>
<accession>A0AC35FXY4</accession>